<dbReference type="eggNOG" id="ENOG5030Z5H">
    <property type="taxonomic scope" value="Bacteria"/>
</dbReference>
<organism evidence="2 3">
    <name type="scientific">Flavobacterium limnosediminis JC2902</name>
    <dbReference type="NCBI Taxonomy" id="1341181"/>
    <lineage>
        <taxon>Bacteria</taxon>
        <taxon>Pseudomonadati</taxon>
        <taxon>Bacteroidota</taxon>
        <taxon>Flavobacteriia</taxon>
        <taxon>Flavobacteriales</taxon>
        <taxon>Flavobacteriaceae</taxon>
        <taxon>Flavobacterium</taxon>
    </lineage>
</organism>
<dbReference type="EMBL" id="AVGG01000003">
    <property type="protein sequence ID" value="ESU29052.1"/>
    <property type="molecule type" value="Genomic_DNA"/>
</dbReference>
<evidence type="ECO:0000313" key="3">
    <source>
        <dbReference type="Proteomes" id="UP000018004"/>
    </source>
</evidence>
<dbReference type="RefSeq" id="WP_023578740.1">
    <property type="nucleotide sequence ID" value="NZ_AVGG01000003.1"/>
</dbReference>
<dbReference type="OrthoDB" id="1345369at2"/>
<keyword evidence="1" id="KW-0732">Signal</keyword>
<name>V6SS90_9FLAO</name>
<feature type="chain" id="PRO_5004751207" evidence="1">
    <location>
        <begin position="20"/>
        <end position="212"/>
    </location>
</feature>
<gene>
    <name evidence="2" type="ORF">FLJC2902T_10890</name>
</gene>
<protein>
    <submittedName>
        <fullName evidence="2">Uncharacterized protein</fullName>
    </submittedName>
</protein>
<accession>V6SS90</accession>
<keyword evidence="3" id="KW-1185">Reference proteome</keyword>
<proteinExistence type="predicted"/>
<evidence type="ECO:0000313" key="2">
    <source>
        <dbReference type="EMBL" id="ESU29052.1"/>
    </source>
</evidence>
<dbReference type="InterPro" id="IPR011250">
    <property type="entry name" value="OMP/PagP_B-barrel"/>
</dbReference>
<sequence length="212" mass="23213">MKKNLLTLTLLLCSFALFAQSTTTTSENPTNKFEVLVIAKLGSGIIQETGSAPTNGNINGGDFLLSMKLGKAFNLATGLGYYEFYGNRTLDGNTASIKNAYLRFPLIAHGNVSIYKNKPENQRIFLTAGLGFYGNHQFKQETETIAGNYSDSNLGWNLGFSTQLGVKFEVTDVLNLGIGYEVQSDLTDMKKDGVDRKMASMNTLNFTLGFKL</sequence>
<feature type="signal peptide" evidence="1">
    <location>
        <begin position="1"/>
        <end position="19"/>
    </location>
</feature>
<dbReference type="Gene3D" id="2.40.160.20">
    <property type="match status" value="1"/>
</dbReference>
<dbReference type="AlphaFoldDB" id="V6SS90"/>
<dbReference type="Proteomes" id="UP000018004">
    <property type="component" value="Unassembled WGS sequence"/>
</dbReference>
<comment type="caution">
    <text evidence="2">The sequence shown here is derived from an EMBL/GenBank/DDBJ whole genome shotgun (WGS) entry which is preliminary data.</text>
</comment>
<evidence type="ECO:0000256" key="1">
    <source>
        <dbReference type="SAM" id="SignalP"/>
    </source>
</evidence>
<reference evidence="2 3" key="1">
    <citation type="submission" date="2013-08" db="EMBL/GenBank/DDBJ databases">
        <title>Flavobacterium limnosediminis JC2902 genome sequencing.</title>
        <authorList>
            <person name="Lee K."/>
            <person name="Yi H."/>
            <person name="Park S."/>
            <person name="Chun J."/>
        </authorList>
    </citation>
    <scope>NUCLEOTIDE SEQUENCE [LARGE SCALE GENOMIC DNA]</scope>
    <source>
        <strain evidence="2 3">JC2902</strain>
    </source>
</reference>
<dbReference type="STRING" id="1341181.FLJC2902T_10890"/>
<dbReference type="PATRIC" id="fig|1341181.4.peg.1079"/>
<dbReference type="SUPFAM" id="SSF56925">
    <property type="entry name" value="OMPA-like"/>
    <property type="match status" value="1"/>
</dbReference>